<keyword evidence="1 2" id="KW-0093">Biotin biosynthesis</keyword>
<dbReference type="InterPro" id="IPR004472">
    <property type="entry name" value="DTB_synth_BioD"/>
</dbReference>
<feature type="binding site" evidence="2">
    <location>
        <begin position="99"/>
        <end position="102"/>
    </location>
    <ligand>
        <name>ATP</name>
        <dbReference type="ChEBI" id="CHEBI:30616"/>
    </ligand>
</feature>
<protein>
    <recommendedName>
        <fullName evidence="2">ATP-dependent dethiobiotin synthetase BioD</fullName>
        <ecNumber evidence="2">6.3.3.3</ecNumber>
    </recommendedName>
    <alternativeName>
        <fullName evidence="2">DTB synthetase</fullName>
        <shortName evidence="2">DTBS</shortName>
    </alternativeName>
    <alternativeName>
        <fullName evidence="2">Dethiobiotin synthase</fullName>
    </alternativeName>
</protein>
<evidence type="ECO:0000256" key="2">
    <source>
        <dbReference type="HAMAP-Rule" id="MF_00336"/>
    </source>
</evidence>
<comment type="cofactor">
    <cofactor evidence="2">
        <name>Mg(2+)</name>
        <dbReference type="ChEBI" id="CHEBI:18420"/>
    </cofactor>
</comment>
<accession>A0ABY6CP81</accession>
<organism evidence="3 4">
    <name type="scientific">Reichenbachiella agarivorans</name>
    <dbReference type="NCBI Taxonomy" id="2979464"/>
    <lineage>
        <taxon>Bacteria</taxon>
        <taxon>Pseudomonadati</taxon>
        <taxon>Bacteroidota</taxon>
        <taxon>Cytophagia</taxon>
        <taxon>Cytophagales</taxon>
        <taxon>Reichenbachiellaceae</taxon>
        <taxon>Reichenbachiella</taxon>
    </lineage>
</organism>
<dbReference type="GO" id="GO:0004141">
    <property type="term" value="F:dethiobiotin synthase activity"/>
    <property type="evidence" value="ECO:0007669"/>
    <property type="project" value="UniProtKB-EC"/>
</dbReference>
<dbReference type="PANTHER" id="PTHR43210:SF5">
    <property type="entry name" value="DETHIOBIOTIN SYNTHETASE"/>
    <property type="match status" value="1"/>
</dbReference>
<feature type="binding site" evidence="2">
    <location>
        <position position="46"/>
    </location>
    <ligand>
        <name>ATP</name>
        <dbReference type="ChEBI" id="CHEBI:30616"/>
    </ligand>
</feature>
<keyword evidence="4" id="KW-1185">Reference proteome</keyword>
<feature type="binding site" evidence="2">
    <location>
        <position position="46"/>
    </location>
    <ligand>
        <name>Mg(2+)</name>
        <dbReference type="ChEBI" id="CHEBI:18420"/>
    </ligand>
</feature>
<feature type="binding site" evidence="2">
    <location>
        <begin position="15"/>
        <end position="20"/>
    </location>
    <ligand>
        <name>ATP</name>
        <dbReference type="ChEBI" id="CHEBI:30616"/>
    </ligand>
</feature>
<feature type="binding site" evidence="2">
    <location>
        <begin position="183"/>
        <end position="185"/>
    </location>
    <ligand>
        <name>ATP</name>
        <dbReference type="ChEBI" id="CHEBI:30616"/>
    </ligand>
</feature>
<dbReference type="CDD" id="cd03109">
    <property type="entry name" value="DTBS"/>
    <property type="match status" value="1"/>
</dbReference>
<dbReference type="PANTHER" id="PTHR43210">
    <property type="entry name" value="DETHIOBIOTIN SYNTHETASE"/>
    <property type="match status" value="1"/>
</dbReference>
<reference evidence="3" key="1">
    <citation type="submission" date="2022-09" db="EMBL/GenBank/DDBJ databases">
        <title>Comparative genomics and taxonomic characterization of three novel marine species of genus Reichenbachiella exhibiting antioxidant and polysaccharide degradation activities.</title>
        <authorList>
            <person name="Muhammad N."/>
            <person name="Lee Y.-J."/>
            <person name="Ko J."/>
            <person name="Kim S.-G."/>
        </authorList>
    </citation>
    <scope>NUCLEOTIDE SEQUENCE</scope>
    <source>
        <strain evidence="3">BKB1-1</strain>
    </source>
</reference>
<keyword evidence="2" id="KW-0963">Cytoplasm</keyword>
<dbReference type="HAMAP" id="MF_00336">
    <property type="entry name" value="BioD"/>
    <property type="match status" value="1"/>
</dbReference>
<dbReference type="InterPro" id="IPR027417">
    <property type="entry name" value="P-loop_NTPase"/>
</dbReference>
<dbReference type="EMBL" id="CP106679">
    <property type="protein sequence ID" value="UXP32336.1"/>
    <property type="molecule type" value="Genomic_DNA"/>
</dbReference>
<keyword evidence="2" id="KW-0479">Metal-binding</keyword>
<gene>
    <name evidence="2 3" type="primary">bioD</name>
    <name evidence="3" type="ORF">N6H18_18515</name>
</gene>
<feature type="binding site" evidence="2">
    <location>
        <begin position="159"/>
        <end position="160"/>
    </location>
    <ligand>
        <name>ATP</name>
        <dbReference type="ChEBI" id="CHEBI:30616"/>
    </ligand>
</feature>
<dbReference type="SUPFAM" id="SSF52540">
    <property type="entry name" value="P-loop containing nucleoside triphosphate hydrolases"/>
    <property type="match status" value="1"/>
</dbReference>
<comment type="pathway">
    <text evidence="2">Cofactor biosynthesis; biotin biosynthesis; biotin from 7,8-diaminononanoate: step 1/2.</text>
</comment>
<comment type="function">
    <text evidence="2">Catalyzes a mechanistically unusual reaction, the ATP-dependent insertion of CO2 between the N7 and N8 nitrogen atoms of 7,8-diaminopelargonic acid (DAPA, also called 7,8-diammoniononanoate) to form a ureido ring.</text>
</comment>
<evidence type="ECO:0000256" key="1">
    <source>
        <dbReference type="ARBA" id="ARBA00022756"/>
    </source>
</evidence>
<comment type="subcellular location">
    <subcellularLocation>
        <location evidence="2">Cytoplasm</location>
    </subcellularLocation>
</comment>
<comment type="catalytic activity">
    <reaction evidence="2">
        <text>(7R,8S)-7,8-diammoniononanoate + CO2 + ATP = (4R,5S)-dethiobiotin + ADP + phosphate + 3 H(+)</text>
        <dbReference type="Rhea" id="RHEA:15805"/>
        <dbReference type="ChEBI" id="CHEBI:15378"/>
        <dbReference type="ChEBI" id="CHEBI:16526"/>
        <dbReference type="ChEBI" id="CHEBI:30616"/>
        <dbReference type="ChEBI" id="CHEBI:43474"/>
        <dbReference type="ChEBI" id="CHEBI:149469"/>
        <dbReference type="ChEBI" id="CHEBI:149473"/>
        <dbReference type="ChEBI" id="CHEBI:456216"/>
        <dbReference type="EC" id="6.3.3.3"/>
    </reaction>
</comment>
<keyword evidence="2 3" id="KW-0436">Ligase</keyword>
<feature type="binding site" evidence="2">
    <location>
        <position position="99"/>
    </location>
    <ligand>
        <name>Mg(2+)</name>
        <dbReference type="ChEBI" id="CHEBI:18420"/>
    </ligand>
</feature>
<dbReference type="Pfam" id="PF13500">
    <property type="entry name" value="AAA_26"/>
    <property type="match status" value="1"/>
</dbReference>
<dbReference type="RefSeq" id="WP_262309772.1">
    <property type="nucleotide sequence ID" value="NZ_CP106679.1"/>
</dbReference>
<feature type="binding site" evidence="2">
    <location>
        <position position="19"/>
    </location>
    <ligand>
        <name>Mg(2+)</name>
        <dbReference type="ChEBI" id="CHEBI:18420"/>
    </ligand>
</feature>
<dbReference type="PIRSF" id="PIRSF006755">
    <property type="entry name" value="DTB_synth"/>
    <property type="match status" value="1"/>
</dbReference>
<feature type="active site" evidence="2">
    <location>
        <position position="35"/>
    </location>
</feature>
<evidence type="ECO:0000313" key="4">
    <source>
        <dbReference type="Proteomes" id="UP001065174"/>
    </source>
</evidence>
<dbReference type="Gene3D" id="3.40.50.300">
    <property type="entry name" value="P-loop containing nucleotide triphosphate hydrolases"/>
    <property type="match status" value="1"/>
</dbReference>
<comment type="subunit">
    <text evidence="2">Homodimer.</text>
</comment>
<name>A0ABY6CP81_9BACT</name>
<evidence type="ECO:0000313" key="3">
    <source>
        <dbReference type="EMBL" id="UXP32336.1"/>
    </source>
</evidence>
<dbReference type="NCBIfam" id="TIGR00347">
    <property type="entry name" value="bioD"/>
    <property type="match status" value="1"/>
</dbReference>
<keyword evidence="2" id="KW-0460">Magnesium</keyword>
<keyword evidence="2" id="KW-0067">ATP-binding</keyword>
<proteinExistence type="inferred from homology"/>
<keyword evidence="2" id="KW-0547">Nucleotide-binding</keyword>
<dbReference type="Proteomes" id="UP001065174">
    <property type="component" value="Chromosome"/>
</dbReference>
<dbReference type="EC" id="6.3.3.3" evidence="2"/>
<comment type="similarity">
    <text evidence="2">Belongs to the dethiobiotin synthetase family.</text>
</comment>
<comment type="caution">
    <text evidence="2">Lacks conserved residue(s) required for the propagation of feature annotation.</text>
</comment>
<sequence length="203" mass="22503">MNQSKRYFVTGIDTDSGKTVISAILTQKLKADYWKPVQAGQPTDSDSIRTLISPDLTIHPEGALLNLPMSPHAAAKAENIYLTRAQFAVPHSDRTMVIEGAGGIMVPINDQDLVIDLAMDFDAEVILVSRNYLGSINHTLLSIAYLRSRNFKIAGIIFNDETNTESERFILNYSQLPCLGRIPRLDQITPQLIDQLGDHITLP</sequence>